<accession>A0A3N4I3B1</accession>
<dbReference type="PANTHER" id="PTHR46471">
    <property type="entry name" value="CHITIN DEACETYLASE"/>
    <property type="match status" value="1"/>
</dbReference>
<dbReference type="GO" id="GO:0046872">
    <property type="term" value="F:metal ion binding"/>
    <property type="evidence" value="ECO:0007669"/>
    <property type="project" value="UniProtKB-KW"/>
</dbReference>
<evidence type="ECO:0000313" key="9">
    <source>
        <dbReference type="Proteomes" id="UP000275078"/>
    </source>
</evidence>
<dbReference type="PROSITE" id="PS51677">
    <property type="entry name" value="NODB"/>
    <property type="match status" value="1"/>
</dbReference>
<dbReference type="GO" id="GO:0005975">
    <property type="term" value="P:carbohydrate metabolic process"/>
    <property type="evidence" value="ECO:0007669"/>
    <property type="project" value="InterPro"/>
</dbReference>
<feature type="non-terminal residue" evidence="8">
    <location>
        <position position="1"/>
    </location>
</feature>
<protein>
    <submittedName>
        <fullName evidence="8">Glycoside hydrolase/deacetylase</fullName>
    </submittedName>
</protein>
<keyword evidence="9" id="KW-1185">Reference proteome</keyword>
<dbReference type="STRING" id="1160509.A0A3N4I3B1"/>
<evidence type="ECO:0000256" key="4">
    <source>
        <dbReference type="ARBA" id="ARBA00022801"/>
    </source>
</evidence>
<reference evidence="8 9" key="1">
    <citation type="journal article" date="2018" name="Nat. Ecol. Evol.">
        <title>Pezizomycetes genomes reveal the molecular basis of ectomycorrhizal truffle lifestyle.</title>
        <authorList>
            <person name="Murat C."/>
            <person name="Payen T."/>
            <person name="Noel B."/>
            <person name="Kuo A."/>
            <person name="Morin E."/>
            <person name="Chen J."/>
            <person name="Kohler A."/>
            <person name="Krizsan K."/>
            <person name="Balestrini R."/>
            <person name="Da Silva C."/>
            <person name="Montanini B."/>
            <person name="Hainaut M."/>
            <person name="Levati E."/>
            <person name="Barry K.W."/>
            <person name="Belfiori B."/>
            <person name="Cichocki N."/>
            <person name="Clum A."/>
            <person name="Dockter R.B."/>
            <person name="Fauchery L."/>
            <person name="Guy J."/>
            <person name="Iotti M."/>
            <person name="Le Tacon F."/>
            <person name="Lindquist E.A."/>
            <person name="Lipzen A."/>
            <person name="Malagnac F."/>
            <person name="Mello A."/>
            <person name="Molinier V."/>
            <person name="Miyauchi S."/>
            <person name="Poulain J."/>
            <person name="Riccioni C."/>
            <person name="Rubini A."/>
            <person name="Sitrit Y."/>
            <person name="Splivallo R."/>
            <person name="Traeger S."/>
            <person name="Wang M."/>
            <person name="Zifcakova L."/>
            <person name="Wipf D."/>
            <person name="Zambonelli A."/>
            <person name="Paolocci F."/>
            <person name="Nowrousian M."/>
            <person name="Ottonello S."/>
            <person name="Baldrian P."/>
            <person name="Spatafora J.W."/>
            <person name="Henrissat B."/>
            <person name="Nagy L.G."/>
            <person name="Aury J.M."/>
            <person name="Wincker P."/>
            <person name="Grigoriev I.V."/>
            <person name="Bonfante P."/>
            <person name="Martin F.M."/>
        </authorList>
    </citation>
    <scope>NUCLEOTIDE SEQUENCE [LARGE SCALE GENOMIC DNA]</scope>
    <source>
        <strain evidence="8 9">RN42</strain>
    </source>
</reference>
<comment type="cofactor">
    <cofactor evidence="1">
        <name>Co(2+)</name>
        <dbReference type="ChEBI" id="CHEBI:48828"/>
    </cofactor>
</comment>
<dbReference type="Gene3D" id="3.20.20.370">
    <property type="entry name" value="Glycoside hydrolase/deacetylase"/>
    <property type="match status" value="1"/>
</dbReference>
<feature type="domain" description="NodB homology" evidence="7">
    <location>
        <begin position="8"/>
        <end position="200"/>
    </location>
</feature>
<evidence type="ECO:0000313" key="8">
    <source>
        <dbReference type="EMBL" id="RPA80615.1"/>
    </source>
</evidence>
<dbReference type="OrthoDB" id="407355at2759"/>
<dbReference type="SUPFAM" id="SSF88713">
    <property type="entry name" value="Glycoside hydrolase/deacetylase"/>
    <property type="match status" value="1"/>
</dbReference>
<organism evidence="8 9">
    <name type="scientific">Ascobolus immersus RN42</name>
    <dbReference type="NCBI Taxonomy" id="1160509"/>
    <lineage>
        <taxon>Eukaryota</taxon>
        <taxon>Fungi</taxon>
        <taxon>Dikarya</taxon>
        <taxon>Ascomycota</taxon>
        <taxon>Pezizomycotina</taxon>
        <taxon>Pezizomycetes</taxon>
        <taxon>Pezizales</taxon>
        <taxon>Ascobolaceae</taxon>
        <taxon>Ascobolus</taxon>
    </lineage>
</organism>
<dbReference type="PANTHER" id="PTHR46471:SF4">
    <property type="entry name" value="CHITIN DEACETYLASE"/>
    <property type="match status" value="1"/>
</dbReference>
<dbReference type="EMBL" id="ML119686">
    <property type="protein sequence ID" value="RPA80615.1"/>
    <property type="molecule type" value="Genomic_DNA"/>
</dbReference>
<dbReference type="InterPro" id="IPR011330">
    <property type="entry name" value="Glyco_hydro/deAcase_b/a-brl"/>
</dbReference>
<evidence type="ECO:0000256" key="2">
    <source>
        <dbReference type="ARBA" id="ARBA00022723"/>
    </source>
</evidence>
<keyword evidence="6" id="KW-0170">Cobalt</keyword>
<evidence type="ECO:0000256" key="1">
    <source>
        <dbReference type="ARBA" id="ARBA00001941"/>
    </source>
</evidence>
<name>A0A3N4I3B1_ASCIM</name>
<dbReference type="Pfam" id="PF01522">
    <property type="entry name" value="Polysacc_deac_1"/>
    <property type="match status" value="1"/>
</dbReference>
<proteinExistence type="predicted"/>
<keyword evidence="5" id="KW-0119">Carbohydrate metabolism</keyword>
<dbReference type="GO" id="GO:0016810">
    <property type="term" value="F:hydrolase activity, acting on carbon-nitrogen (but not peptide) bonds"/>
    <property type="evidence" value="ECO:0007669"/>
    <property type="project" value="InterPro"/>
</dbReference>
<keyword evidence="3" id="KW-0732">Signal</keyword>
<dbReference type="AlphaFoldDB" id="A0A3N4I3B1"/>
<evidence type="ECO:0000256" key="6">
    <source>
        <dbReference type="ARBA" id="ARBA00023285"/>
    </source>
</evidence>
<evidence type="ECO:0000259" key="7">
    <source>
        <dbReference type="PROSITE" id="PS51677"/>
    </source>
</evidence>
<sequence>LYSCTVPGTYALTYDDGPYIYTSDLLDILSNNGVKATFFVTGNNKDKGAIDAPGSRWAPIIQRMVADGHQVAGHTWDHLNLAQASEADRIYQMTRLEQALKSIIGKYPTYMRPPFIATSPAMLQTMLNLGYHTIIWDLDTDDYNNLDAVSIQRSKALVDDAMKAGKSSWNSIQHDIHYQTVYTLTQYQIDKAKEKGYKLVTIGECLGDPEANWYRT</sequence>
<evidence type="ECO:0000256" key="3">
    <source>
        <dbReference type="ARBA" id="ARBA00022729"/>
    </source>
</evidence>
<dbReference type="CDD" id="cd10951">
    <property type="entry name" value="CE4_ClCDA_like"/>
    <property type="match status" value="1"/>
</dbReference>
<dbReference type="InterPro" id="IPR002509">
    <property type="entry name" value="NODB_dom"/>
</dbReference>
<keyword evidence="4 8" id="KW-0378">Hydrolase</keyword>
<keyword evidence="2" id="KW-0479">Metal-binding</keyword>
<evidence type="ECO:0000256" key="5">
    <source>
        <dbReference type="ARBA" id="ARBA00023277"/>
    </source>
</evidence>
<gene>
    <name evidence="8" type="ORF">BJ508DRAFT_210074</name>
</gene>
<dbReference type="Proteomes" id="UP000275078">
    <property type="component" value="Unassembled WGS sequence"/>
</dbReference>